<evidence type="ECO:0000256" key="1">
    <source>
        <dbReference type="ARBA" id="ARBA00004141"/>
    </source>
</evidence>
<keyword evidence="12" id="KW-1185">Reference proteome</keyword>
<gene>
    <name evidence="11" type="ORF">EC973_005829</name>
</gene>
<dbReference type="Pfam" id="PF01151">
    <property type="entry name" value="ELO"/>
    <property type="match status" value="1"/>
</dbReference>
<organism evidence="11 12">
    <name type="scientific">Apophysomyces ossiformis</name>
    <dbReference type="NCBI Taxonomy" id="679940"/>
    <lineage>
        <taxon>Eukaryota</taxon>
        <taxon>Fungi</taxon>
        <taxon>Fungi incertae sedis</taxon>
        <taxon>Mucoromycota</taxon>
        <taxon>Mucoromycotina</taxon>
        <taxon>Mucoromycetes</taxon>
        <taxon>Mucorales</taxon>
        <taxon>Mucorineae</taxon>
        <taxon>Mucoraceae</taxon>
        <taxon>Apophysomyces</taxon>
    </lineage>
</organism>
<reference evidence="11" key="1">
    <citation type="submission" date="2020-01" db="EMBL/GenBank/DDBJ databases">
        <title>Genome Sequencing of Three Apophysomyces-Like Fungal Strains Confirms a Novel Fungal Genus in the Mucoromycota with divergent Burkholderia-like Endosymbiotic Bacteria.</title>
        <authorList>
            <person name="Stajich J.E."/>
            <person name="Macias A.M."/>
            <person name="Carter-House D."/>
            <person name="Lovett B."/>
            <person name="Kasson L.R."/>
            <person name="Berry K."/>
            <person name="Grigoriev I."/>
            <person name="Chang Y."/>
            <person name="Spatafora J."/>
            <person name="Kasson M.T."/>
        </authorList>
    </citation>
    <scope>NUCLEOTIDE SEQUENCE</scope>
    <source>
        <strain evidence="11">NRRL A-21654</strain>
    </source>
</reference>
<name>A0A8H7BVW3_9FUNG</name>
<dbReference type="Proteomes" id="UP000605846">
    <property type="component" value="Unassembled WGS sequence"/>
</dbReference>
<feature type="transmembrane region" description="Helical" evidence="10">
    <location>
        <begin position="16"/>
        <end position="38"/>
    </location>
</feature>
<evidence type="ECO:0000313" key="12">
    <source>
        <dbReference type="Proteomes" id="UP000605846"/>
    </source>
</evidence>
<keyword evidence="7" id="KW-0443">Lipid metabolism</keyword>
<evidence type="ECO:0000256" key="2">
    <source>
        <dbReference type="ARBA" id="ARBA00022516"/>
    </source>
</evidence>
<sequence length="126" mass="14558">MTVILIIWSWLENQSIFGSTATAIINFVLSFRYFYYLCTSLGWNTWFKPLVFGLQLAQFGSGIVLTAHQLFTCPQSNNSVMLSASINITLVYMVLTSYDNEKIATTRDHIQTKRRHHDTLRTRKVM</sequence>
<evidence type="ECO:0000256" key="9">
    <source>
        <dbReference type="ARBA" id="ARBA00023160"/>
    </source>
</evidence>
<evidence type="ECO:0000256" key="3">
    <source>
        <dbReference type="ARBA" id="ARBA00022679"/>
    </source>
</evidence>
<keyword evidence="5" id="KW-0276">Fatty acid metabolism</keyword>
<dbReference type="GO" id="GO:0009922">
    <property type="term" value="F:fatty acid elongase activity"/>
    <property type="evidence" value="ECO:0007669"/>
    <property type="project" value="InterPro"/>
</dbReference>
<dbReference type="EMBL" id="JABAYA010000034">
    <property type="protein sequence ID" value="KAF7728602.1"/>
    <property type="molecule type" value="Genomic_DNA"/>
</dbReference>
<evidence type="ECO:0000256" key="10">
    <source>
        <dbReference type="SAM" id="Phobius"/>
    </source>
</evidence>
<keyword evidence="8 10" id="KW-0472">Membrane</keyword>
<evidence type="ECO:0000313" key="11">
    <source>
        <dbReference type="EMBL" id="KAF7728602.1"/>
    </source>
</evidence>
<keyword evidence="9" id="KW-0275">Fatty acid biosynthesis</keyword>
<feature type="transmembrane region" description="Helical" evidence="10">
    <location>
        <begin position="80"/>
        <end position="98"/>
    </location>
</feature>
<protein>
    <submittedName>
        <fullName evidence="11">Uncharacterized protein</fullName>
    </submittedName>
</protein>
<evidence type="ECO:0000256" key="6">
    <source>
        <dbReference type="ARBA" id="ARBA00022989"/>
    </source>
</evidence>
<comment type="subcellular location">
    <subcellularLocation>
        <location evidence="1">Membrane</location>
        <topology evidence="1">Multi-pass membrane protein</topology>
    </subcellularLocation>
</comment>
<evidence type="ECO:0000256" key="4">
    <source>
        <dbReference type="ARBA" id="ARBA00022692"/>
    </source>
</evidence>
<comment type="caution">
    <text evidence="11">The sequence shown here is derived from an EMBL/GenBank/DDBJ whole genome shotgun (WGS) entry which is preliminary data.</text>
</comment>
<evidence type="ECO:0000256" key="5">
    <source>
        <dbReference type="ARBA" id="ARBA00022832"/>
    </source>
</evidence>
<proteinExistence type="predicted"/>
<dbReference type="GO" id="GO:0006633">
    <property type="term" value="P:fatty acid biosynthetic process"/>
    <property type="evidence" value="ECO:0007669"/>
    <property type="project" value="UniProtKB-KW"/>
</dbReference>
<accession>A0A8H7BVW3</accession>
<dbReference type="AlphaFoldDB" id="A0A8H7BVW3"/>
<dbReference type="InterPro" id="IPR002076">
    <property type="entry name" value="ELO_fam"/>
</dbReference>
<keyword evidence="3" id="KW-0808">Transferase</keyword>
<keyword evidence="4 10" id="KW-0812">Transmembrane</keyword>
<feature type="transmembrane region" description="Helical" evidence="10">
    <location>
        <begin position="50"/>
        <end position="68"/>
    </location>
</feature>
<evidence type="ECO:0000256" key="8">
    <source>
        <dbReference type="ARBA" id="ARBA00023136"/>
    </source>
</evidence>
<keyword evidence="6 10" id="KW-1133">Transmembrane helix</keyword>
<dbReference type="OrthoDB" id="434092at2759"/>
<keyword evidence="2" id="KW-0444">Lipid biosynthesis</keyword>
<dbReference type="GO" id="GO:0016020">
    <property type="term" value="C:membrane"/>
    <property type="evidence" value="ECO:0007669"/>
    <property type="project" value="UniProtKB-SubCell"/>
</dbReference>
<evidence type="ECO:0000256" key="7">
    <source>
        <dbReference type="ARBA" id="ARBA00023098"/>
    </source>
</evidence>